<dbReference type="EMBL" id="QLLL01000015">
    <property type="protein sequence ID" value="RAI97586.1"/>
    <property type="molecule type" value="Genomic_DNA"/>
</dbReference>
<feature type="transmembrane region" description="Helical" evidence="10">
    <location>
        <begin position="147"/>
        <end position="170"/>
    </location>
</feature>
<evidence type="ECO:0000256" key="7">
    <source>
        <dbReference type="ARBA" id="ARBA00022989"/>
    </source>
</evidence>
<dbReference type="InterPro" id="IPR036640">
    <property type="entry name" value="ABC1_TM_sf"/>
</dbReference>
<dbReference type="PROSITE" id="PS50929">
    <property type="entry name" value="ABC_TM1F"/>
    <property type="match status" value="1"/>
</dbReference>
<keyword evidence="8 10" id="KW-0472">Membrane</keyword>
<keyword evidence="2" id="KW-0813">Transport</keyword>
<keyword evidence="7 10" id="KW-1133">Transmembrane helix</keyword>
<feature type="domain" description="ABC transporter" evidence="11">
    <location>
        <begin position="351"/>
        <end position="588"/>
    </location>
</feature>
<evidence type="ECO:0000256" key="10">
    <source>
        <dbReference type="SAM" id="Phobius"/>
    </source>
</evidence>
<evidence type="ECO:0000256" key="5">
    <source>
        <dbReference type="ARBA" id="ARBA00022741"/>
    </source>
</evidence>
<evidence type="ECO:0000259" key="11">
    <source>
        <dbReference type="PROSITE" id="PS50893"/>
    </source>
</evidence>
<dbReference type="InterPro" id="IPR011527">
    <property type="entry name" value="ABC1_TM_dom"/>
</dbReference>
<dbReference type="InterPro" id="IPR039421">
    <property type="entry name" value="Type_1_exporter"/>
</dbReference>
<name>A0A327Q6W5_9BACT</name>
<dbReference type="PANTHER" id="PTHR43394">
    <property type="entry name" value="ATP-DEPENDENT PERMEASE MDL1, MITOCHONDRIAL"/>
    <property type="match status" value="1"/>
</dbReference>
<feature type="transmembrane region" description="Helical" evidence="10">
    <location>
        <begin position="28"/>
        <end position="49"/>
    </location>
</feature>
<keyword evidence="4 10" id="KW-0812">Transmembrane</keyword>
<dbReference type="PROSITE" id="PS00211">
    <property type="entry name" value="ABC_TRANSPORTER_1"/>
    <property type="match status" value="1"/>
</dbReference>
<keyword evidence="14" id="KW-1185">Reference proteome</keyword>
<dbReference type="InterPro" id="IPR003439">
    <property type="entry name" value="ABC_transporter-like_ATP-bd"/>
</dbReference>
<comment type="caution">
    <text evidence="13">The sequence shown here is derived from an EMBL/GenBank/DDBJ whole genome shotgun (WGS) entry which is preliminary data.</text>
</comment>
<protein>
    <submittedName>
        <fullName evidence="13">ATP-binding cassette subfamily B protein</fullName>
    </submittedName>
</protein>
<evidence type="ECO:0000313" key="14">
    <source>
        <dbReference type="Proteomes" id="UP000249547"/>
    </source>
</evidence>
<comment type="subcellular location">
    <subcellularLocation>
        <location evidence="1">Cell membrane</location>
        <topology evidence="1">Multi-pass membrane protein</topology>
    </subcellularLocation>
</comment>
<gene>
    <name evidence="13" type="ORF">LX64_05094</name>
</gene>
<dbReference type="Gene3D" id="1.20.1560.10">
    <property type="entry name" value="ABC transporter type 1, transmembrane domain"/>
    <property type="match status" value="1"/>
</dbReference>
<evidence type="ECO:0000256" key="2">
    <source>
        <dbReference type="ARBA" id="ARBA00022448"/>
    </source>
</evidence>
<dbReference type="GO" id="GO:0005524">
    <property type="term" value="F:ATP binding"/>
    <property type="evidence" value="ECO:0007669"/>
    <property type="project" value="UniProtKB-KW"/>
</dbReference>
<dbReference type="Pfam" id="PF00664">
    <property type="entry name" value="ABC_membrane"/>
    <property type="match status" value="1"/>
</dbReference>
<dbReference type="GO" id="GO:0015421">
    <property type="term" value="F:ABC-type oligopeptide transporter activity"/>
    <property type="evidence" value="ECO:0007669"/>
    <property type="project" value="TreeGrafter"/>
</dbReference>
<evidence type="ECO:0000256" key="6">
    <source>
        <dbReference type="ARBA" id="ARBA00022840"/>
    </source>
</evidence>
<feature type="compositionally biased region" description="Acidic residues" evidence="9">
    <location>
        <begin position="604"/>
        <end position="617"/>
    </location>
</feature>
<dbReference type="PROSITE" id="PS50893">
    <property type="entry name" value="ABC_TRANSPORTER_2"/>
    <property type="match status" value="1"/>
</dbReference>
<dbReference type="SUPFAM" id="SSF90123">
    <property type="entry name" value="ABC transporter transmembrane region"/>
    <property type="match status" value="1"/>
</dbReference>
<accession>A0A327Q6W5</accession>
<dbReference type="InterPro" id="IPR017871">
    <property type="entry name" value="ABC_transporter-like_CS"/>
</dbReference>
<dbReference type="Pfam" id="PF00005">
    <property type="entry name" value="ABC_tran"/>
    <property type="match status" value="1"/>
</dbReference>
<evidence type="ECO:0000256" key="9">
    <source>
        <dbReference type="SAM" id="MobiDB-lite"/>
    </source>
</evidence>
<evidence type="ECO:0000256" key="1">
    <source>
        <dbReference type="ARBA" id="ARBA00004651"/>
    </source>
</evidence>
<feature type="transmembrane region" description="Helical" evidence="10">
    <location>
        <begin position="69"/>
        <end position="90"/>
    </location>
</feature>
<dbReference type="PANTHER" id="PTHR43394:SF1">
    <property type="entry name" value="ATP-BINDING CASSETTE SUB-FAMILY B MEMBER 10, MITOCHONDRIAL"/>
    <property type="match status" value="1"/>
</dbReference>
<evidence type="ECO:0000313" key="13">
    <source>
        <dbReference type="EMBL" id="RAI97586.1"/>
    </source>
</evidence>
<dbReference type="Proteomes" id="UP000249547">
    <property type="component" value="Unassembled WGS sequence"/>
</dbReference>
<sequence>MHNKQKLIPNVNYFMKILWNYLQPHKWLVVWSLLLAGISQVLIMIDPLIFGKIIDDYASKTKELPENELVSGVLTWLGIAIAIAILARLAKSFQDYLIRLVVQKFGMQVFNDGLKQTLRLSFEEYEEQRSGETLAILQKVRTDTERFITAFINILFTSLVGMGFLVWYAITKHWTLIPVFLIGVVVLGGLTGMLSKKMKTVQRSINRETLQLSGAITESLRNIELVKSLGLTFPEIRRLKQFTQQIFNLEMKKTKQVRTLSFLQGTTLNVLKQSILFILLWLIFRNVLTTGELITMQFITTAIFVPLQDLGNIIIQYREAEASLQLFHKLMQRPVEQRPPEPVEIGQLEKMRFDHVVFRHKTATENAIDDISFSVETGDTIAFVGPSGSGKSTMVKLLVGLYKPVSGDIYFNDVPSGDIRFNALRRQIGFVTQDTQLFAGTIKDNLLFVKPDATDDEIIAALTKASAIQLLNRHGRGIYTRLGEGGVKLSGGEKQRISIARALIRKPRLLIFDEATSALDSLTEEAITDVVRDISAMREQITILIAHRLSTIMHADKIIVLEKGQIAEEGTHDELLLKKGLYYAMWRQQIGERRTTAIPTVSNEAEDDDEEEAPVYN</sequence>
<feature type="region of interest" description="Disordered" evidence="9">
    <location>
        <begin position="597"/>
        <end position="617"/>
    </location>
</feature>
<evidence type="ECO:0000256" key="3">
    <source>
        <dbReference type="ARBA" id="ARBA00022475"/>
    </source>
</evidence>
<dbReference type="AlphaFoldDB" id="A0A327Q6W5"/>
<keyword evidence="3" id="KW-1003">Cell membrane</keyword>
<reference evidence="13 14" key="1">
    <citation type="submission" date="2018-06" db="EMBL/GenBank/DDBJ databases">
        <title>Genomic Encyclopedia of Archaeal and Bacterial Type Strains, Phase II (KMG-II): from individual species to whole genera.</title>
        <authorList>
            <person name="Goeker M."/>
        </authorList>
    </citation>
    <scope>NUCLEOTIDE SEQUENCE [LARGE SCALE GENOMIC DNA]</scope>
    <source>
        <strain evidence="13 14">DSM 23857</strain>
    </source>
</reference>
<feature type="transmembrane region" description="Helical" evidence="10">
    <location>
        <begin position="176"/>
        <end position="194"/>
    </location>
</feature>
<dbReference type="Gene3D" id="3.40.50.300">
    <property type="entry name" value="P-loop containing nucleotide triphosphate hydrolases"/>
    <property type="match status" value="1"/>
</dbReference>
<dbReference type="SMART" id="SM00382">
    <property type="entry name" value="AAA"/>
    <property type="match status" value="1"/>
</dbReference>
<evidence type="ECO:0000256" key="4">
    <source>
        <dbReference type="ARBA" id="ARBA00022692"/>
    </source>
</evidence>
<dbReference type="GO" id="GO:0016887">
    <property type="term" value="F:ATP hydrolysis activity"/>
    <property type="evidence" value="ECO:0007669"/>
    <property type="project" value="InterPro"/>
</dbReference>
<keyword evidence="6 13" id="KW-0067">ATP-binding</keyword>
<dbReference type="InterPro" id="IPR003593">
    <property type="entry name" value="AAA+_ATPase"/>
</dbReference>
<proteinExistence type="predicted"/>
<feature type="transmembrane region" description="Helical" evidence="10">
    <location>
        <begin position="260"/>
        <end position="284"/>
    </location>
</feature>
<feature type="domain" description="ABC transmembrane type-1" evidence="12">
    <location>
        <begin position="30"/>
        <end position="319"/>
    </location>
</feature>
<organism evidence="13 14">
    <name type="scientific">Chitinophaga skermanii</name>
    <dbReference type="NCBI Taxonomy" id="331697"/>
    <lineage>
        <taxon>Bacteria</taxon>
        <taxon>Pseudomonadati</taxon>
        <taxon>Bacteroidota</taxon>
        <taxon>Chitinophagia</taxon>
        <taxon>Chitinophagales</taxon>
        <taxon>Chitinophagaceae</taxon>
        <taxon>Chitinophaga</taxon>
    </lineage>
</organism>
<dbReference type="SUPFAM" id="SSF52540">
    <property type="entry name" value="P-loop containing nucleoside triphosphate hydrolases"/>
    <property type="match status" value="1"/>
</dbReference>
<evidence type="ECO:0000256" key="8">
    <source>
        <dbReference type="ARBA" id="ARBA00023136"/>
    </source>
</evidence>
<dbReference type="CDD" id="cd07346">
    <property type="entry name" value="ABC_6TM_exporters"/>
    <property type="match status" value="1"/>
</dbReference>
<keyword evidence="5" id="KW-0547">Nucleotide-binding</keyword>
<dbReference type="FunFam" id="3.40.50.300:FF:000221">
    <property type="entry name" value="Multidrug ABC transporter ATP-binding protein"/>
    <property type="match status" value="1"/>
</dbReference>
<dbReference type="InterPro" id="IPR027417">
    <property type="entry name" value="P-loop_NTPase"/>
</dbReference>
<dbReference type="GO" id="GO:0005886">
    <property type="term" value="C:plasma membrane"/>
    <property type="evidence" value="ECO:0007669"/>
    <property type="project" value="UniProtKB-SubCell"/>
</dbReference>
<evidence type="ECO:0000259" key="12">
    <source>
        <dbReference type="PROSITE" id="PS50929"/>
    </source>
</evidence>